<feature type="compositionally biased region" description="Low complexity" evidence="1">
    <location>
        <begin position="548"/>
        <end position="562"/>
    </location>
</feature>
<reference evidence="2 3" key="1">
    <citation type="submission" date="2022-12" db="EMBL/GenBank/DDBJ databases">
        <title>Chromosome-level genome of Tegillarca granosa.</title>
        <authorList>
            <person name="Kim J."/>
        </authorList>
    </citation>
    <scope>NUCLEOTIDE SEQUENCE [LARGE SCALE GENOMIC DNA]</scope>
    <source>
        <strain evidence="2">Teg-2019</strain>
        <tissue evidence="2">Adductor muscle</tissue>
    </source>
</reference>
<evidence type="ECO:0000313" key="2">
    <source>
        <dbReference type="EMBL" id="KAJ8313931.1"/>
    </source>
</evidence>
<organism evidence="2 3">
    <name type="scientific">Tegillarca granosa</name>
    <name type="common">Malaysian cockle</name>
    <name type="synonym">Anadara granosa</name>
    <dbReference type="NCBI Taxonomy" id="220873"/>
    <lineage>
        <taxon>Eukaryota</taxon>
        <taxon>Metazoa</taxon>
        <taxon>Spiralia</taxon>
        <taxon>Lophotrochozoa</taxon>
        <taxon>Mollusca</taxon>
        <taxon>Bivalvia</taxon>
        <taxon>Autobranchia</taxon>
        <taxon>Pteriomorphia</taxon>
        <taxon>Arcoida</taxon>
        <taxon>Arcoidea</taxon>
        <taxon>Arcidae</taxon>
        <taxon>Tegillarca</taxon>
    </lineage>
</organism>
<gene>
    <name evidence="2" type="ORF">KUTeg_008492</name>
</gene>
<feature type="region of interest" description="Disordered" evidence="1">
    <location>
        <begin position="584"/>
        <end position="604"/>
    </location>
</feature>
<evidence type="ECO:0000313" key="3">
    <source>
        <dbReference type="Proteomes" id="UP001217089"/>
    </source>
</evidence>
<feature type="compositionally biased region" description="Basic residues" evidence="1">
    <location>
        <begin position="537"/>
        <end position="547"/>
    </location>
</feature>
<feature type="compositionally biased region" description="Low complexity" evidence="1">
    <location>
        <begin position="584"/>
        <end position="601"/>
    </location>
</feature>
<dbReference type="Gene3D" id="1.10.510.10">
    <property type="entry name" value="Transferase(Phosphotransferase) domain 1"/>
    <property type="match status" value="1"/>
</dbReference>
<evidence type="ECO:0008006" key="4">
    <source>
        <dbReference type="Google" id="ProtNLM"/>
    </source>
</evidence>
<sequence length="652" mass="72896">MKFVGFGLRWNLTRNQLSTFRIRHTGNIGNLVFNVLTDNNIPYIILPESPDVAYCSMLYQATITSEMANCSMLYPAPITSEVAYCFMLYPSQITSEVTYCSMLYPAQIILRLHIKYIDTRDYFNVRIFPLATLSAKNVLFISGNLISHGPKQHCKKHRASATNYPHFVPSLSTCHAVFTLINIILWLSTETVKFSTDMNVQLIRLSGTIKNSITTIKLGTDFKILYLIIGTKNRGCLIIGTSSNLPSKMDEVRKFLNMQARLSQVQQPCSDAAPLFLLNDGKTVALSSVQQDGKFGKCLAPRPSVGRAPSPSVGENKVYKMDPTQVLKVSRNLQPVAPENEVLDLTLSSTEKPANIPDLTILEPTVKKHKQIPAPKKTEKSEKRICSPVEIAEPYVDIRIQHKQLQRSKICQEVTGCDQYGISMRVPECDPFKEFPGALNPSEMGRYSAEQFGGEFDALESLGEGGFGKIYQGFKETEVLLLQQINHINITKLFGFIKRNGIPEIIMEYAEIKDRENVPLTIKISDDIYEPREQKQKTKSKRVKGSRKNSTSRQSSNSRYSTDSMLVSSGSLIDALRVSLDSYSSLGSPGSPGSPDTTGGPVRCRSVKNKLRQRLSCPYEKKTKEDDNMSCMIPSNSNDINGNFPNFLLLDD</sequence>
<name>A0ABQ9FCI7_TEGGR</name>
<dbReference type="EMBL" id="JARBDR010000342">
    <property type="protein sequence ID" value="KAJ8313931.1"/>
    <property type="molecule type" value="Genomic_DNA"/>
</dbReference>
<proteinExistence type="predicted"/>
<protein>
    <recommendedName>
        <fullName evidence="4">Protein kinase domain-containing protein</fullName>
    </recommendedName>
</protein>
<dbReference type="Proteomes" id="UP001217089">
    <property type="component" value="Unassembled WGS sequence"/>
</dbReference>
<keyword evidence="3" id="KW-1185">Reference proteome</keyword>
<feature type="region of interest" description="Disordered" evidence="1">
    <location>
        <begin position="529"/>
        <end position="562"/>
    </location>
</feature>
<dbReference type="InterPro" id="IPR011009">
    <property type="entry name" value="Kinase-like_dom_sf"/>
</dbReference>
<dbReference type="SUPFAM" id="SSF56112">
    <property type="entry name" value="Protein kinase-like (PK-like)"/>
    <property type="match status" value="1"/>
</dbReference>
<evidence type="ECO:0000256" key="1">
    <source>
        <dbReference type="SAM" id="MobiDB-lite"/>
    </source>
</evidence>
<comment type="caution">
    <text evidence="2">The sequence shown here is derived from an EMBL/GenBank/DDBJ whole genome shotgun (WGS) entry which is preliminary data.</text>
</comment>
<accession>A0ABQ9FCI7</accession>